<dbReference type="RefSeq" id="WP_083107038.1">
    <property type="nucleotide sequence ID" value="NZ_CP020569.1"/>
</dbReference>
<evidence type="ECO:0008006" key="9">
    <source>
        <dbReference type="Google" id="ProtNLM"/>
    </source>
</evidence>
<evidence type="ECO:0000313" key="8">
    <source>
        <dbReference type="Proteomes" id="UP000192726"/>
    </source>
</evidence>
<dbReference type="AlphaFoldDB" id="A0A1V0TWG7"/>
<keyword evidence="1" id="KW-0805">Transcription regulation</keyword>
<evidence type="ECO:0000256" key="2">
    <source>
        <dbReference type="ARBA" id="ARBA00023082"/>
    </source>
</evidence>
<keyword evidence="2" id="KW-0731">Sigma factor</keyword>
<accession>A0A1V0TWG7</accession>
<dbReference type="InterPro" id="IPR036388">
    <property type="entry name" value="WH-like_DNA-bd_sf"/>
</dbReference>
<dbReference type="STRING" id="553510.B1H19_25155"/>
<dbReference type="SUPFAM" id="SSF88659">
    <property type="entry name" value="Sigma3 and sigma4 domains of RNA polymerase sigma factors"/>
    <property type="match status" value="1"/>
</dbReference>
<organism evidence="7 8">
    <name type="scientific">Streptomyces gilvosporeus</name>
    <dbReference type="NCBI Taxonomy" id="553510"/>
    <lineage>
        <taxon>Bacteria</taxon>
        <taxon>Bacillati</taxon>
        <taxon>Actinomycetota</taxon>
        <taxon>Actinomycetes</taxon>
        <taxon>Kitasatosporales</taxon>
        <taxon>Streptomycetaceae</taxon>
        <taxon>Streptomyces</taxon>
    </lineage>
</organism>
<feature type="transmembrane region" description="Helical" evidence="6">
    <location>
        <begin position="213"/>
        <end position="236"/>
    </location>
</feature>
<keyword evidence="3" id="KW-0238">DNA-binding</keyword>
<name>A0A1V0TWG7_9ACTN</name>
<evidence type="ECO:0000256" key="5">
    <source>
        <dbReference type="SAM" id="MobiDB-lite"/>
    </source>
</evidence>
<keyword evidence="8" id="KW-1185">Reference proteome</keyword>
<dbReference type="KEGG" id="sgv:B1H19_25155"/>
<dbReference type="GO" id="GO:0003677">
    <property type="term" value="F:DNA binding"/>
    <property type="evidence" value="ECO:0007669"/>
    <property type="project" value="UniProtKB-KW"/>
</dbReference>
<dbReference type="Proteomes" id="UP000192726">
    <property type="component" value="Chromosome"/>
</dbReference>
<dbReference type="OrthoDB" id="3869980at2"/>
<proteinExistence type="predicted"/>
<evidence type="ECO:0000256" key="6">
    <source>
        <dbReference type="SAM" id="Phobius"/>
    </source>
</evidence>
<keyword evidence="4" id="KW-0804">Transcription</keyword>
<keyword evidence="6" id="KW-0812">Transmembrane</keyword>
<dbReference type="EMBL" id="CP020569">
    <property type="protein sequence ID" value="ARF57022.1"/>
    <property type="molecule type" value="Genomic_DNA"/>
</dbReference>
<protein>
    <recommendedName>
        <fullName evidence="9">RNA polymerase subunit sigma-70</fullName>
    </recommendedName>
</protein>
<evidence type="ECO:0000256" key="4">
    <source>
        <dbReference type="ARBA" id="ARBA00023163"/>
    </source>
</evidence>
<keyword evidence="6" id="KW-0472">Membrane</keyword>
<dbReference type="PANTHER" id="PTHR43133:SF8">
    <property type="entry name" value="RNA POLYMERASE SIGMA FACTOR HI_1459-RELATED"/>
    <property type="match status" value="1"/>
</dbReference>
<dbReference type="InterPro" id="IPR013324">
    <property type="entry name" value="RNA_pol_sigma_r3/r4-like"/>
</dbReference>
<dbReference type="Gene3D" id="1.10.10.10">
    <property type="entry name" value="Winged helix-like DNA-binding domain superfamily/Winged helix DNA-binding domain"/>
    <property type="match status" value="1"/>
</dbReference>
<dbReference type="GO" id="GO:0016987">
    <property type="term" value="F:sigma factor activity"/>
    <property type="evidence" value="ECO:0007669"/>
    <property type="project" value="UniProtKB-KW"/>
</dbReference>
<feature type="region of interest" description="Disordered" evidence="5">
    <location>
        <begin position="237"/>
        <end position="267"/>
    </location>
</feature>
<keyword evidence="6" id="KW-1133">Transmembrane helix</keyword>
<sequence>MSKRKRQPPPDPAPVDAAPSPTVVFDELCARHADALVRQTFLLTGRPRLARRAVVRAFQLAWQRWPEVAADPDPAGWVRAVAYEHALAPWHRFRPRRRPAAKGATPEDRALLRAFLELPASYRRTLLLHDGVGLGLYETAAEVEASSPAAAGRLMHARERLAERLPELGLAGRSPVRQGELLRVRLGELAAAQEVRVPAPRTVRTRGTRTARWTTGAAIGLAGLVAAATAVTVLTAPDRYAPPPRRPAATSGPRPAPAEARLTPALR</sequence>
<dbReference type="PANTHER" id="PTHR43133">
    <property type="entry name" value="RNA POLYMERASE ECF-TYPE SIGMA FACTO"/>
    <property type="match status" value="1"/>
</dbReference>
<evidence type="ECO:0000313" key="7">
    <source>
        <dbReference type="EMBL" id="ARF57022.1"/>
    </source>
</evidence>
<dbReference type="InterPro" id="IPR039425">
    <property type="entry name" value="RNA_pol_sigma-70-like"/>
</dbReference>
<gene>
    <name evidence="7" type="ORF">B1H19_25155</name>
</gene>
<reference evidence="7 8" key="1">
    <citation type="submission" date="2017-04" db="EMBL/GenBank/DDBJ databases">
        <title>Complete Genome Sequence of Streptomyces gilvosporeus F607, a Capable Producer of Natamycin.</title>
        <authorList>
            <person name="Zong G."/>
            <person name="Zhong C."/>
            <person name="Fu J."/>
            <person name="Qin R."/>
            <person name="Cao G."/>
        </authorList>
    </citation>
    <scope>NUCLEOTIDE SEQUENCE [LARGE SCALE GENOMIC DNA]</scope>
    <source>
        <strain evidence="7 8">F607</strain>
    </source>
</reference>
<evidence type="ECO:0000256" key="1">
    <source>
        <dbReference type="ARBA" id="ARBA00023015"/>
    </source>
</evidence>
<evidence type="ECO:0000256" key="3">
    <source>
        <dbReference type="ARBA" id="ARBA00023125"/>
    </source>
</evidence>